<keyword evidence="2" id="KW-1185">Reference proteome</keyword>
<name>A0ABX1VHM8_9PLAN</name>
<evidence type="ECO:0000313" key="2">
    <source>
        <dbReference type="Proteomes" id="UP000609651"/>
    </source>
</evidence>
<organism evidence="1 2">
    <name type="scientific">Alienimonas chondri</name>
    <dbReference type="NCBI Taxonomy" id="2681879"/>
    <lineage>
        <taxon>Bacteria</taxon>
        <taxon>Pseudomonadati</taxon>
        <taxon>Planctomycetota</taxon>
        <taxon>Planctomycetia</taxon>
        <taxon>Planctomycetales</taxon>
        <taxon>Planctomycetaceae</taxon>
        <taxon>Alienimonas</taxon>
    </lineage>
</organism>
<comment type="caution">
    <text evidence="1">The sequence shown here is derived from an EMBL/GenBank/DDBJ whole genome shotgun (WGS) entry which is preliminary data.</text>
</comment>
<evidence type="ECO:0008006" key="3">
    <source>
        <dbReference type="Google" id="ProtNLM"/>
    </source>
</evidence>
<dbReference type="RefSeq" id="WP_171188102.1">
    <property type="nucleotide sequence ID" value="NZ_WTPX01000097.1"/>
</dbReference>
<gene>
    <name evidence="1" type="ORF">LzC2_28590</name>
</gene>
<reference evidence="1 2" key="1">
    <citation type="journal article" date="2020" name="Syst. Appl. Microbiol.">
        <title>Alienimonas chondri sp. nov., a novel planctomycete isolated from the biofilm of the red alga Chondrus crispus.</title>
        <authorList>
            <person name="Vitorino I."/>
            <person name="Albuquerque L."/>
            <person name="Wiegand S."/>
            <person name="Kallscheuer N."/>
            <person name="da Costa M.S."/>
            <person name="Lobo-da-Cunha A."/>
            <person name="Jogler C."/>
            <person name="Lage O.M."/>
        </authorList>
    </citation>
    <scope>NUCLEOTIDE SEQUENCE [LARGE SCALE GENOMIC DNA]</scope>
    <source>
        <strain evidence="1 2">LzC2</strain>
    </source>
</reference>
<proteinExistence type="predicted"/>
<dbReference type="Proteomes" id="UP000609651">
    <property type="component" value="Unassembled WGS sequence"/>
</dbReference>
<accession>A0ABX1VHM8</accession>
<evidence type="ECO:0000313" key="1">
    <source>
        <dbReference type="EMBL" id="NNJ26768.1"/>
    </source>
</evidence>
<dbReference type="EMBL" id="WTPX01000097">
    <property type="protein sequence ID" value="NNJ26768.1"/>
    <property type="molecule type" value="Genomic_DNA"/>
</dbReference>
<protein>
    <recommendedName>
        <fullName evidence="3">SPOR domain-containing protein</fullName>
    </recommendedName>
</protein>
<sequence length="192" mass="19816">MRKRTAATGAGAAGLVALGLMYLPDWDFGSLGVPSGGGTDVTEMTLDPTSPEAAEEVEPAPAFEGGVTPEMVEAGEVGPEEVTGTRVDSSETEGAPLAVVDVLVNGGEYLVTQRFASDGLPIRKGMSLSAVLNLASQAPGAEDGVKVRVSRTPDAIAGAATDLMDNLRNAGLEEDEIDYRQRLVEDWDGAAP</sequence>